<proteinExistence type="inferred from homology"/>
<dbReference type="InterPro" id="IPR036291">
    <property type="entry name" value="NAD(P)-bd_dom_sf"/>
</dbReference>
<dbReference type="Proteomes" id="UP001153712">
    <property type="component" value="Chromosome 8"/>
</dbReference>
<comment type="similarity">
    <text evidence="1 4">Belongs to the fatty acyl-CoA reductase family.</text>
</comment>
<keyword evidence="4" id="KW-0521">NADP</keyword>
<dbReference type="Pfam" id="PF03015">
    <property type="entry name" value="Sterile"/>
    <property type="match status" value="1"/>
</dbReference>
<name>A0A9P0GYQ2_PHYSR</name>
<keyword evidence="8" id="KW-1185">Reference proteome</keyword>
<keyword evidence="4" id="KW-0812">Transmembrane</keyword>
<gene>
    <name evidence="7" type="ORF">PHYEVI_LOCUS10604</name>
</gene>
<evidence type="ECO:0000256" key="3">
    <source>
        <dbReference type="ARBA" id="ARBA00023098"/>
    </source>
</evidence>
<dbReference type="AlphaFoldDB" id="A0A9P0GYQ2"/>
<dbReference type="OrthoDB" id="429813at2759"/>
<dbReference type="InterPro" id="IPR033640">
    <property type="entry name" value="FAR_C"/>
</dbReference>
<accession>A0A9P0GYQ2</accession>
<dbReference type="CDD" id="cd09071">
    <property type="entry name" value="FAR_C"/>
    <property type="match status" value="1"/>
</dbReference>
<dbReference type="GO" id="GO:0035336">
    <property type="term" value="P:long-chain fatty-acyl-CoA metabolic process"/>
    <property type="evidence" value="ECO:0007669"/>
    <property type="project" value="TreeGrafter"/>
</dbReference>
<dbReference type="PANTHER" id="PTHR11011">
    <property type="entry name" value="MALE STERILITY PROTEIN 2-RELATED"/>
    <property type="match status" value="1"/>
</dbReference>
<dbReference type="GO" id="GO:0005777">
    <property type="term" value="C:peroxisome"/>
    <property type="evidence" value="ECO:0007669"/>
    <property type="project" value="TreeGrafter"/>
</dbReference>
<evidence type="ECO:0000256" key="2">
    <source>
        <dbReference type="ARBA" id="ARBA00022516"/>
    </source>
</evidence>
<dbReference type="PANTHER" id="PTHR11011:SF24">
    <property type="entry name" value="FATTY ACYL-COA REDUCTASE"/>
    <property type="match status" value="1"/>
</dbReference>
<keyword evidence="4" id="KW-0472">Membrane</keyword>
<evidence type="ECO:0000313" key="7">
    <source>
        <dbReference type="EMBL" id="CAH1187510.1"/>
    </source>
</evidence>
<organism evidence="7 8">
    <name type="scientific">Phyllotreta striolata</name>
    <name type="common">Striped flea beetle</name>
    <name type="synonym">Crioceris striolata</name>
    <dbReference type="NCBI Taxonomy" id="444603"/>
    <lineage>
        <taxon>Eukaryota</taxon>
        <taxon>Metazoa</taxon>
        <taxon>Ecdysozoa</taxon>
        <taxon>Arthropoda</taxon>
        <taxon>Hexapoda</taxon>
        <taxon>Insecta</taxon>
        <taxon>Pterygota</taxon>
        <taxon>Neoptera</taxon>
        <taxon>Endopterygota</taxon>
        <taxon>Coleoptera</taxon>
        <taxon>Polyphaga</taxon>
        <taxon>Cucujiformia</taxon>
        <taxon>Chrysomeloidea</taxon>
        <taxon>Chrysomelidae</taxon>
        <taxon>Galerucinae</taxon>
        <taxon>Alticini</taxon>
        <taxon>Phyllotreta</taxon>
    </lineage>
</organism>
<dbReference type="InterPro" id="IPR026055">
    <property type="entry name" value="FAR"/>
</dbReference>
<evidence type="ECO:0000259" key="6">
    <source>
        <dbReference type="Pfam" id="PF07993"/>
    </source>
</evidence>
<reference evidence="7" key="1">
    <citation type="submission" date="2022-01" db="EMBL/GenBank/DDBJ databases">
        <authorList>
            <person name="King R."/>
        </authorList>
    </citation>
    <scope>NUCLEOTIDE SEQUENCE</scope>
</reference>
<comment type="function">
    <text evidence="4">Catalyzes the reduction of fatty acyl-CoA to fatty alcohols.</text>
</comment>
<keyword evidence="4" id="KW-0560">Oxidoreductase</keyword>
<sequence>MFKPKSPTAIPDFYKGKSVFVTGGSGFVGKVLVEKLLRSCPDIKTIYMLIRPKKSATVEQRLEQIKGNVLFSVLKEAQPKALDKLVPVAGDITKIGLDLSEQDRAMLVKTATIVFHVAASVRFDDFLQAAVFTNLRSTRETVRLVEQLKQVDAFVHVSTAYSNCERKFVEEAFYPGKWDWREAIEVAERMEPEHRLVCERISAKFVEPMPNTYVFTKGLAECLVKDLCSGKFPTCVVRPSIVTACIDEPLTGYLDNFSGSTSLLVAGGTGVARVIKADPNGINDNVFCDNVAKALIMASWETAMRKTTDDIKVYNVTSDLTCTSRELVDIGERILPHYPNRYYIAPMNIGLVKSDYGFYFVNLFCHFFPSLFIDLILKLAGIKVSILRLRRKLVTACLALEPFSVPRGGSWTFVHDNYVELEKSLVDSDRAAFSYSFRCKNKKEMSEAFTRMIIHCKQYLFEYERGEQNLDARRALYAKVKIAYQSVQALAVMYVVYLLVWKTSIPAMFFGRYYNYLVNV</sequence>
<protein>
    <recommendedName>
        <fullName evidence="4">Fatty acyl-CoA reductase</fullName>
        <ecNumber evidence="4">1.2.1.84</ecNumber>
    </recommendedName>
</protein>
<dbReference type="InterPro" id="IPR013120">
    <property type="entry name" value="FAR_NAD-bd"/>
</dbReference>
<keyword evidence="3 4" id="KW-0443">Lipid metabolism</keyword>
<dbReference type="CDD" id="cd05236">
    <property type="entry name" value="FAR-N_SDR_e"/>
    <property type="match status" value="1"/>
</dbReference>
<evidence type="ECO:0000256" key="4">
    <source>
        <dbReference type="RuleBase" id="RU363097"/>
    </source>
</evidence>
<dbReference type="Pfam" id="PF07993">
    <property type="entry name" value="NAD_binding_4"/>
    <property type="match status" value="1"/>
</dbReference>
<dbReference type="GO" id="GO:0102965">
    <property type="term" value="F:alcohol-forming long-chain fatty acyl-CoA reductase activity"/>
    <property type="evidence" value="ECO:0007669"/>
    <property type="project" value="UniProtKB-EC"/>
</dbReference>
<dbReference type="SUPFAM" id="SSF51735">
    <property type="entry name" value="NAD(P)-binding Rossmann-fold domains"/>
    <property type="match status" value="1"/>
</dbReference>
<dbReference type="GO" id="GO:0080019">
    <property type="term" value="F:alcohol-forming very long-chain fatty acyl-CoA reductase activity"/>
    <property type="evidence" value="ECO:0007669"/>
    <property type="project" value="InterPro"/>
</dbReference>
<dbReference type="Gene3D" id="3.40.50.720">
    <property type="entry name" value="NAD(P)-binding Rossmann-like Domain"/>
    <property type="match status" value="1"/>
</dbReference>
<comment type="catalytic activity">
    <reaction evidence="4">
        <text>a long-chain fatty acyl-CoA + 2 NADPH + 2 H(+) = a long-chain primary fatty alcohol + 2 NADP(+) + CoA</text>
        <dbReference type="Rhea" id="RHEA:52716"/>
        <dbReference type="ChEBI" id="CHEBI:15378"/>
        <dbReference type="ChEBI" id="CHEBI:57287"/>
        <dbReference type="ChEBI" id="CHEBI:57783"/>
        <dbReference type="ChEBI" id="CHEBI:58349"/>
        <dbReference type="ChEBI" id="CHEBI:77396"/>
        <dbReference type="ChEBI" id="CHEBI:83139"/>
        <dbReference type="EC" id="1.2.1.84"/>
    </reaction>
</comment>
<evidence type="ECO:0000259" key="5">
    <source>
        <dbReference type="Pfam" id="PF03015"/>
    </source>
</evidence>
<evidence type="ECO:0000313" key="8">
    <source>
        <dbReference type="Proteomes" id="UP001153712"/>
    </source>
</evidence>
<feature type="domain" description="Fatty acyl-CoA reductase C-terminal" evidence="5">
    <location>
        <begin position="365"/>
        <end position="461"/>
    </location>
</feature>
<dbReference type="EC" id="1.2.1.84" evidence="4"/>
<feature type="transmembrane region" description="Helical" evidence="4">
    <location>
        <begin position="356"/>
        <end position="381"/>
    </location>
</feature>
<feature type="domain" description="Thioester reductase (TE)" evidence="6">
    <location>
        <begin position="21"/>
        <end position="294"/>
    </location>
</feature>
<dbReference type="EMBL" id="OU900101">
    <property type="protein sequence ID" value="CAH1187510.1"/>
    <property type="molecule type" value="Genomic_DNA"/>
</dbReference>
<evidence type="ECO:0000256" key="1">
    <source>
        <dbReference type="ARBA" id="ARBA00005928"/>
    </source>
</evidence>
<keyword evidence="2 4" id="KW-0444">Lipid biosynthesis</keyword>
<feature type="transmembrane region" description="Helical" evidence="4">
    <location>
        <begin position="482"/>
        <end position="500"/>
    </location>
</feature>
<keyword evidence="4" id="KW-1133">Transmembrane helix</keyword>